<reference evidence="4" key="2">
    <citation type="submission" date="2010-04" db="EMBL/GenBank/DDBJ databases">
        <authorList>
            <person name="Buell R."/>
            <person name="Hamilton J."/>
            <person name="Hostetler J."/>
        </authorList>
    </citation>
    <scope>NUCLEOTIDE SEQUENCE [LARGE SCALE GENOMIC DNA]</scope>
    <source>
        <strain evidence="4">DAOM:BR144</strain>
    </source>
</reference>
<feature type="compositionally biased region" description="Basic residues" evidence="2">
    <location>
        <begin position="7"/>
        <end position="18"/>
    </location>
</feature>
<reference evidence="3" key="3">
    <citation type="submission" date="2015-02" db="UniProtKB">
        <authorList>
            <consortium name="EnsemblProtists"/>
        </authorList>
    </citation>
    <scope>IDENTIFICATION</scope>
    <source>
        <strain evidence="3">DAOM BR144</strain>
    </source>
</reference>
<reference evidence="4" key="1">
    <citation type="journal article" date="2010" name="Genome Biol.">
        <title>Genome sequence of the necrotrophic plant pathogen Pythium ultimum reveals original pathogenicity mechanisms and effector repertoire.</title>
        <authorList>
            <person name="Levesque C.A."/>
            <person name="Brouwer H."/>
            <person name="Cano L."/>
            <person name="Hamilton J.P."/>
            <person name="Holt C."/>
            <person name="Huitema E."/>
            <person name="Raffaele S."/>
            <person name="Robideau G.P."/>
            <person name="Thines M."/>
            <person name="Win J."/>
            <person name="Zerillo M.M."/>
            <person name="Beakes G.W."/>
            <person name="Boore J.L."/>
            <person name="Busam D."/>
            <person name="Dumas B."/>
            <person name="Ferriera S."/>
            <person name="Fuerstenberg S.I."/>
            <person name="Gachon C.M."/>
            <person name="Gaulin E."/>
            <person name="Govers F."/>
            <person name="Grenville-Briggs L."/>
            <person name="Horner N."/>
            <person name="Hostetler J."/>
            <person name="Jiang R.H."/>
            <person name="Johnson J."/>
            <person name="Krajaejun T."/>
            <person name="Lin H."/>
            <person name="Meijer H.J."/>
            <person name="Moore B."/>
            <person name="Morris P."/>
            <person name="Phuntmart V."/>
            <person name="Puiu D."/>
            <person name="Shetty J."/>
            <person name="Stajich J.E."/>
            <person name="Tripathy S."/>
            <person name="Wawra S."/>
            <person name="van West P."/>
            <person name="Whitty B.R."/>
            <person name="Coutinho P.M."/>
            <person name="Henrissat B."/>
            <person name="Martin F."/>
            <person name="Thomas P.D."/>
            <person name="Tyler B.M."/>
            <person name="De Vries R.P."/>
            <person name="Kamoun S."/>
            <person name="Yandell M."/>
            <person name="Tisserat N."/>
            <person name="Buell C.R."/>
        </authorList>
    </citation>
    <scope>NUCLEOTIDE SEQUENCE</scope>
    <source>
        <strain evidence="4">DAOM:BR144</strain>
    </source>
</reference>
<dbReference type="InParanoid" id="K3WR88"/>
<dbReference type="Proteomes" id="UP000019132">
    <property type="component" value="Unassembled WGS sequence"/>
</dbReference>
<evidence type="ECO:0000256" key="1">
    <source>
        <dbReference type="SAM" id="Coils"/>
    </source>
</evidence>
<feature type="region of interest" description="Disordered" evidence="2">
    <location>
        <begin position="180"/>
        <end position="207"/>
    </location>
</feature>
<organism evidence="3 4">
    <name type="scientific">Globisporangium ultimum (strain ATCC 200006 / CBS 805.95 / DAOM BR144)</name>
    <name type="common">Pythium ultimum</name>
    <dbReference type="NCBI Taxonomy" id="431595"/>
    <lineage>
        <taxon>Eukaryota</taxon>
        <taxon>Sar</taxon>
        <taxon>Stramenopiles</taxon>
        <taxon>Oomycota</taxon>
        <taxon>Peronosporomycetes</taxon>
        <taxon>Pythiales</taxon>
        <taxon>Pythiaceae</taxon>
        <taxon>Globisporangium</taxon>
    </lineage>
</organism>
<dbReference type="VEuPathDB" id="FungiDB:PYU1_G007466"/>
<evidence type="ECO:0000313" key="3">
    <source>
        <dbReference type="EnsemblProtists" id="PYU1_T007482"/>
    </source>
</evidence>
<name>K3WR88_GLOUD</name>
<dbReference type="HOGENOM" id="CLU_009316_0_0_1"/>
<protein>
    <submittedName>
        <fullName evidence="3">Uncharacterized protein</fullName>
    </submittedName>
</protein>
<dbReference type="eggNOG" id="ENOG502SI5E">
    <property type="taxonomic scope" value="Eukaryota"/>
</dbReference>
<dbReference type="InterPro" id="IPR018247">
    <property type="entry name" value="EF_Hand_1_Ca_BS"/>
</dbReference>
<sequence>MRAPSSPHRKPRVVRRNGRLGVELPVQSPVLPPIHASPSSSRHIPHAQQQREELEALVRAFRDRLRTNQKLCDFQSMHDTLTRELDATVKRARRNADDRQVEDEEHVHDDCFVFLQRVSTILVTHKYPFAGQFVATLAGKIQDLVHERRHEEAVDAAAHTNALPRAPKRLHEDTHAAIVEADSNSSLSDDENEADSDGNGAINFGDVKNGPNNHLAAIGGRIRGVEAPKSNTFRNSLRCRKFPPTRVPKDEHIVTSCSYTPFDHSKNASDLSSIHLKSSGADKRTQWYVVQFPKPKPSVNRPETEALIQWASTKLAAYSVSKQVDDNAPQEPARASPKTQTRFQSQLALYEHICYELSRLIFDKCPTTARFIHGLFVELIDTALRTVANADRDVQINEQRHKNVQQELQRLKTKLDAVRTSLFSLEETLMKRQRHLLSERERTIRQRKRLNLLLCADQILIRGVAGFIQHALDQSEELLTSLSMDDPHGLIAGHAMGHTPAHNDKGDTQRFELVDDLYDLVKIKYQSLREVHKAILRVEETHAEGQEKEAEAALSQIVVDHAVPALPVQKPQKDQVIVLDMNEVVTATEDFKSALRRLTRLVSKKSPDSSVGWEPQELWDQALFIPPFEDIQDLDRDVQRLCYHVETSILQHRHEEQVEKCHVAVQTYISACVNFRPRNRANGFVAFPTSFTFETADIDTPVMGQPGWFKVAAGATTTSEDSTQTRSLREEHHELLEKFLPAGFQHFVADIPADYVPHQLSVGVVHSIISFLFNEMWLLVQEEYLRQPKPFTIVVTASNLIPVASIHEYIYRIYLLHFRDPGFVTCRLLDLLVSASRLDTQSCKVLLFCRLVNLPGVDPLPNAAFWFVLKTIHILQRACASTGNYFHLDASGENEFIPQASATEALNLLFHGATNDVMKRLRLRLSGLASVYGTIWIPAYNIVEFVMEEWKSVQDTIQMTVKEKIAQEQEAANLTPDVVSADRLVPTFDVFLKVFAGLHLKVHRLEAAKAYRLLLSCSKQVRKHGVADTQAIDVDLFVSQWTQFIIQSINQAQQQQYSPPSQLQHSAGANSNSNNSAGTSSGIHFGAASDALVAANRHLSYCFLRATWEQTKKDFIRWLDVDFHDIGLQVRLVQQMDNVVNQDEAATQLGWKSLQQIIQITSTGNPDERAER</sequence>
<feature type="region of interest" description="Disordered" evidence="2">
    <location>
        <begin position="1057"/>
        <end position="1078"/>
    </location>
</feature>
<dbReference type="OMA" id="VPRFANE"/>
<feature type="region of interest" description="Disordered" evidence="2">
    <location>
        <begin position="1"/>
        <end position="47"/>
    </location>
</feature>
<evidence type="ECO:0000313" key="4">
    <source>
        <dbReference type="Proteomes" id="UP000019132"/>
    </source>
</evidence>
<keyword evidence="1" id="KW-0175">Coiled coil</keyword>
<keyword evidence="4" id="KW-1185">Reference proteome</keyword>
<evidence type="ECO:0000256" key="2">
    <source>
        <dbReference type="SAM" id="MobiDB-lite"/>
    </source>
</evidence>
<dbReference type="STRING" id="431595.K3WR88"/>
<dbReference type="EnsemblProtists" id="PYU1_T007482">
    <property type="protein sequence ID" value="PYU1_T007482"/>
    <property type="gene ID" value="PYU1_G007466"/>
</dbReference>
<feature type="coiled-coil region" evidence="1">
    <location>
        <begin position="387"/>
        <end position="428"/>
    </location>
</feature>
<dbReference type="EMBL" id="GL376585">
    <property type="status" value="NOT_ANNOTATED_CDS"/>
    <property type="molecule type" value="Genomic_DNA"/>
</dbReference>
<dbReference type="PROSITE" id="PS00018">
    <property type="entry name" value="EF_HAND_1"/>
    <property type="match status" value="1"/>
</dbReference>
<dbReference type="AlphaFoldDB" id="K3WR88"/>
<accession>K3WR88</accession>
<proteinExistence type="predicted"/>